<proteinExistence type="predicted"/>
<evidence type="ECO:0000313" key="2">
    <source>
        <dbReference type="Proteomes" id="UP000281406"/>
    </source>
</evidence>
<name>A0A3N0XMK9_ANAGA</name>
<keyword evidence="2" id="KW-1185">Reference proteome</keyword>
<dbReference type="AlphaFoldDB" id="A0A3N0XMK9"/>
<accession>A0A3N0XMK9</accession>
<reference evidence="1 2" key="1">
    <citation type="submission" date="2018-10" db="EMBL/GenBank/DDBJ databases">
        <title>Genome assembly for a Yunnan-Guizhou Plateau 3E fish, Anabarilius grahami (Regan), and its evolutionary and genetic applications.</title>
        <authorList>
            <person name="Jiang W."/>
        </authorList>
    </citation>
    <scope>NUCLEOTIDE SEQUENCE [LARGE SCALE GENOMIC DNA]</scope>
    <source>
        <strain evidence="1">AG-KIZ</strain>
        <tissue evidence="1">Muscle</tissue>
    </source>
</reference>
<protein>
    <submittedName>
        <fullName evidence="1">Uncharacterized protein</fullName>
    </submittedName>
</protein>
<sequence>MEELRNGGKVRGAVATVLLPVRCLIEGLRQIKERKMLANDSGSPSATRGRHHSATQRLNLSVLKRVEAAATFQLQWKVCKHNIQCSRQILDLNEL</sequence>
<evidence type="ECO:0000313" key="1">
    <source>
        <dbReference type="EMBL" id="ROI78671.1"/>
    </source>
</evidence>
<organism evidence="1 2">
    <name type="scientific">Anabarilius grahami</name>
    <name type="common">Kanglang fish</name>
    <name type="synonym">Barilius grahami</name>
    <dbReference type="NCBI Taxonomy" id="495550"/>
    <lineage>
        <taxon>Eukaryota</taxon>
        <taxon>Metazoa</taxon>
        <taxon>Chordata</taxon>
        <taxon>Craniata</taxon>
        <taxon>Vertebrata</taxon>
        <taxon>Euteleostomi</taxon>
        <taxon>Actinopterygii</taxon>
        <taxon>Neopterygii</taxon>
        <taxon>Teleostei</taxon>
        <taxon>Ostariophysi</taxon>
        <taxon>Cypriniformes</taxon>
        <taxon>Xenocyprididae</taxon>
        <taxon>Xenocypridinae</taxon>
        <taxon>Xenocypridinae incertae sedis</taxon>
        <taxon>Anabarilius</taxon>
    </lineage>
</organism>
<comment type="caution">
    <text evidence="1">The sequence shown here is derived from an EMBL/GenBank/DDBJ whole genome shotgun (WGS) entry which is preliminary data.</text>
</comment>
<gene>
    <name evidence="1" type="ORF">DPX16_0716</name>
</gene>
<dbReference type="EMBL" id="RJVU01068704">
    <property type="protein sequence ID" value="ROI78671.1"/>
    <property type="molecule type" value="Genomic_DNA"/>
</dbReference>
<dbReference type="Proteomes" id="UP000281406">
    <property type="component" value="Unassembled WGS sequence"/>
</dbReference>